<dbReference type="PANTHER" id="PTHR41244:SF1">
    <property type="entry name" value="GLYCOSYLTRANSFERASE"/>
    <property type="match status" value="1"/>
</dbReference>
<dbReference type="OrthoDB" id="9816424at2"/>
<dbReference type="CDD" id="cd11579">
    <property type="entry name" value="Glyco_tran_WbsX"/>
    <property type="match status" value="1"/>
</dbReference>
<dbReference type="EMBL" id="AP019308">
    <property type="protein sequence ID" value="BBH19146.1"/>
    <property type="molecule type" value="Genomic_DNA"/>
</dbReference>
<evidence type="ECO:0000313" key="2">
    <source>
        <dbReference type="Proteomes" id="UP000275368"/>
    </source>
</evidence>
<dbReference type="KEGG" id="pbk:Back11_04910"/>
<reference evidence="1 2" key="1">
    <citation type="submission" date="2018-11" db="EMBL/GenBank/DDBJ databases">
        <title>Complete genome sequence of Paenibacillus baekrokdamisoli strain KCTC 33723.</title>
        <authorList>
            <person name="Kang S.W."/>
            <person name="Lee K.C."/>
            <person name="Kim K.K."/>
            <person name="Kim J.S."/>
            <person name="Kim D.S."/>
            <person name="Ko S.H."/>
            <person name="Yang S.H."/>
            <person name="Lee J.S."/>
        </authorList>
    </citation>
    <scope>NUCLEOTIDE SEQUENCE [LARGE SCALE GENOMIC DNA]</scope>
    <source>
        <strain evidence="1 2">KCTC 33723</strain>
    </source>
</reference>
<keyword evidence="2" id="KW-1185">Reference proteome</keyword>
<dbReference type="Proteomes" id="UP000275368">
    <property type="component" value="Chromosome"/>
</dbReference>
<dbReference type="Pfam" id="PF14307">
    <property type="entry name" value="Glyco_tran_WbsX"/>
    <property type="match status" value="1"/>
</dbReference>
<sequence length="379" mass="43706">MNQKPQVAVYYFPNYHIDPRNEAWHGKGWTEWDLVKGATPRFPGHQQPKVPMWGYLDESKPETAQLQIDAAADHGIDAFIYDWYWYEDGPFLNHALEEGFLKAPNNDRLKFSLMWANHDWINIFPYKRSTDHTFLQSGKVSDLAFDAAADYMIDKYFSHASYWRVDGGLYVSFYELMSLIQSMGGVEQTRAALDRLRVKTRKAGLGEIHLNAVVWGIQNLPGEQTLENPNEMVKEFGFDSVTSYVWIHNVPMESFPTIDYPQYAQKAEQDWYKFREQYEIPYFPNVSMGWDSSPRTVQTDVFDQLGYPFTSVLIGNTPQAFQASLEAVKVFLTDEEASSPPIVTINSWNEWTEGSYIEPDTVHGMAYLEAIKDVFGSKE</sequence>
<proteinExistence type="predicted"/>
<dbReference type="RefSeq" id="WP_125653534.1">
    <property type="nucleotide sequence ID" value="NZ_AP019308.1"/>
</dbReference>
<evidence type="ECO:0000313" key="1">
    <source>
        <dbReference type="EMBL" id="BBH19146.1"/>
    </source>
</evidence>
<name>A0A3G9ILD7_9BACL</name>
<dbReference type="AlphaFoldDB" id="A0A3G9ILD7"/>
<dbReference type="Gene3D" id="3.20.20.80">
    <property type="entry name" value="Glycosidases"/>
    <property type="match status" value="1"/>
</dbReference>
<protein>
    <submittedName>
        <fullName evidence="1">Uncharacterized protein</fullName>
    </submittedName>
</protein>
<gene>
    <name evidence="1" type="ORF">Back11_04910</name>
</gene>
<organism evidence="1 2">
    <name type="scientific">Paenibacillus baekrokdamisoli</name>
    <dbReference type="NCBI Taxonomy" id="1712516"/>
    <lineage>
        <taxon>Bacteria</taxon>
        <taxon>Bacillati</taxon>
        <taxon>Bacillota</taxon>
        <taxon>Bacilli</taxon>
        <taxon>Bacillales</taxon>
        <taxon>Paenibacillaceae</taxon>
        <taxon>Paenibacillus</taxon>
    </lineage>
</organism>
<dbReference type="PANTHER" id="PTHR41244">
    <property type="entry name" value="RHAMNAN SYNTHESIS F"/>
    <property type="match status" value="1"/>
</dbReference>
<dbReference type="InterPro" id="IPR032719">
    <property type="entry name" value="WbsX"/>
</dbReference>
<accession>A0A3G9ILD7</accession>